<comment type="caution">
    <text evidence="4">The sequence shown here is derived from an EMBL/GenBank/DDBJ whole genome shotgun (WGS) entry which is preliminary data.</text>
</comment>
<dbReference type="AlphaFoldDB" id="A0AAW0CPC4"/>
<dbReference type="PANTHER" id="PTHR14107">
    <property type="entry name" value="WD REPEAT PROTEIN"/>
    <property type="match status" value="1"/>
</dbReference>
<dbReference type="Proteomes" id="UP001383192">
    <property type="component" value="Unassembled WGS sequence"/>
</dbReference>
<dbReference type="EMBL" id="JAYKXP010000035">
    <property type="protein sequence ID" value="KAK7040943.1"/>
    <property type="molecule type" value="Genomic_DNA"/>
</dbReference>
<organism evidence="4 5">
    <name type="scientific">Paramarasmius palmivorus</name>
    <dbReference type="NCBI Taxonomy" id="297713"/>
    <lineage>
        <taxon>Eukaryota</taxon>
        <taxon>Fungi</taxon>
        <taxon>Dikarya</taxon>
        <taxon>Basidiomycota</taxon>
        <taxon>Agaricomycotina</taxon>
        <taxon>Agaricomycetes</taxon>
        <taxon>Agaricomycetidae</taxon>
        <taxon>Agaricales</taxon>
        <taxon>Marasmiineae</taxon>
        <taxon>Marasmiaceae</taxon>
        <taxon>Paramarasmius</taxon>
    </lineage>
</organism>
<name>A0AAW0CPC4_9AGAR</name>
<protein>
    <submittedName>
        <fullName evidence="4">Uncharacterized protein</fullName>
    </submittedName>
</protein>
<proteinExistence type="predicted"/>
<dbReference type="InterPro" id="IPR036322">
    <property type="entry name" value="WD40_repeat_dom_sf"/>
</dbReference>
<dbReference type="Gene3D" id="2.130.10.10">
    <property type="entry name" value="YVTN repeat-like/Quinoprotein amine dehydrogenase"/>
    <property type="match status" value="1"/>
</dbReference>
<feature type="region of interest" description="Disordered" evidence="3">
    <location>
        <begin position="49"/>
        <end position="109"/>
    </location>
</feature>
<accession>A0AAW0CPC4</accession>
<dbReference type="GO" id="GO:0051286">
    <property type="term" value="C:cell tip"/>
    <property type="evidence" value="ECO:0007669"/>
    <property type="project" value="TreeGrafter"/>
</dbReference>
<keyword evidence="2" id="KW-0677">Repeat</keyword>
<feature type="compositionally biased region" description="Basic and acidic residues" evidence="3">
    <location>
        <begin position="68"/>
        <end position="82"/>
    </location>
</feature>
<dbReference type="InterPro" id="IPR015943">
    <property type="entry name" value="WD40/YVTN_repeat-like_dom_sf"/>
</dbReference>
<keyword evidence="1" id="KW-0853">WD repeat</keyword>
<evidence type="ECO:0000313" key="5">
    <source>
        <dbReference type="Proteomes" id="UP001383192"/>
    </source>
</evidence>
<feature type="compositionally biased region" description="Polar residues" evidence="3">
    <location>
        <begin position="220"/>
        <end position="233"/>
    </location>
</feature>
<evidence type="ECO:0000256" key="3">
    <source>
        <dbReference type="SAM" id="MobiDB-lite"/>
    </source>
</evidence>
<feature type="region of interest" description="Disordered" evidence="3">
    <location>
        <begin position="209"/>
        <end position="241"/>
    </location>
</feature>
<keyword evidence="5" id="KW-1185">Reference proteome</keyword>
<dbReference type="SUPFAM" id="SSF50978">
    <property type="entry name" value="WD40 repeat-like"/>
    <property type="match status" value="1"/>
</dbReference>
<dbReference type="PANTHER" id="PTHR14107:SF16">
    <property type="entry name" value="AT02583P"/>
    <property type="match status" value="1"/>
</dbReference>
<evidence type="ECO:0000256" key="1">
    <source>
        <dbReference type="ARBA" id="ARBA00022574"/>
    </source>
</evidence>
<evidence type="ECO:0000256" key="2">
    <source>
        <dbReference type="ARBA" id="ARBA00022737"/>
    </source>
</evidence>
<evidence type="ECO:0000313" key="4">
    <source>
        <dbReference type="EMBL" id="KAK7040943.1"/>
    </source>
</evidence>
<sequence>MENEATFVAPEGVYTVVEEHKPSVLQAHAASSAPIHYPTRLTTITVRFPAHKHGGGGPGFANLLGGNKDSKKEKEKPVREDGVSLSSSDTPDEGDNPSDPGNPPVNHHLFSSYSVRAKKKATSSRPKQNIKTTSSTFITRIQYAEGYAKLMQSKQGETSFIFYNQVKTLLWVEAGVKAKRSAGFRPQPRYFWSRMQDGTIVVYDREREDGTFTPSEPGPSHTNTSSANGSDSHTSSEDSWDPMDNIFVTMPPWHPVGAGAKSDKDKAASLRNPVSHWRVSKKSVVDFVFSPDVKYVGAISEDGCLRIIDALAEQ</sequence>
<reference evidence="4 5" key="1">
    <citation type="submission" date="2024-01" db="EMBL/GenBank/DDBJ databases">
        <title>A draft genome for a cacao thread blight-causing isolate of Paramarasmius palmivorus.</title>
        <authorList>
            <person name="Baruah I.K."/>
            <person name="Bukari Y."/>
            <person name="Amoako-Attah I."/>
            <person name="Meinhardt L.W."/>
            <person name="Bailey B.A."/>
            <person name="Cohen S.P."/>
        </authorList>
    </citation>
    <scope>NUCLEOTIDE SEQUENCE [LARGE SCALE GENOMIC DNA]</scope>
    <source>
        <strain evidence="4 5">GH-12</strain>
    </source>
</reference>
<dbReference type="GO" id="GO:0032153">
    <property type="term" value="C:cell division site"/>
    <property type="evidence" value="ECO:0007669"/>
    <property type="project" value="TreeGrafter"/>
</dbReference>
<dbReference type="GO" id="GO:0005634">
    <property type="term" value="C:nucleus"/>
    <property type="evidence" value="ECO:0007669"/>
    <property type="project" value="TreeGrafter"/>
</dbReference>
<dbReference type="GO" id="GO:0045013">
    <property type="term" value="P:carbon catabolite repression of transcription"/>
    <property type="evidence" value="ECO:0007669"/>
    <property type="project" value="TreeGrafter"/>
</dbReference>
<gene>
    <name evidence="4" type="ORF">VNI00_009539</name>
</gene>
<dbReference type="InterPro" id="IPR051362">
    <property type="entry name" value="WD_repeat_creC_regulators"/>
</dbReference>